<dbReference type="PROSITE" id="PS51007">
    <property type="entry name" value="CYTC"/>
    <property type="match status" value="1"/>
</dbReference>
<feature type="chain" id="PRO_5037018739" description="Cytochrome c domain-containing protein" evidence="5">
    <location>
        <begin position="26"/>
        <end position="129"/>
    </location>
</feature>
<evidence type="ECO:0000256" key="5">
    <source>
        <dbReference type="SAM" id="SignalP"/>
    </source>
</evidence>
<keyword evidence="5" id="KW-0732">Signal</keyword>
<evidence type="ECO:0000256" key="4">
    <source>
        <dbReference type="PROSITE-ProRule" id="PRU00433"/>
    </source>
</evidence>
<dbReference type="GO" id="GO:0046872">
    <property type="term" value="F:metal ion binding"/>
    <property type="evidence" value="ECO:0007669"/>
    <property type="project" value="UniProtKB-KW"/>
</dbReference>
<keyword evidence="8" id="KW-1185">Reference proteome</keyword>
<sequence length="129" mass="13276">MPFPVLLCRAVWSVALLLAACGGDAADPTRATAVSARGDAALGLRLLTQYQCGSCHVIPGVSAARGVNGPSLQAFGKRSYIAGRVPNFPDALAQWLVAPASLVPGTAMPSMGVSPEEAQHMATYLGQLE</sequence>
<reference evidence="7" key="2">
    <citation type="submission" date="2020-09" db="EMBL/GenBank/DDBJ databases">
        <authorList>
            <person name="Sun Q."/>
            <person name="Zhou Y."/>
        </authorList>
    </citation>
    <scope>NUCLEOTIDE SEQUENCE</scope>
    <source>
        <strain evidence="7">CGMCC 1.15322</strain>
    </source>
</reference>
<feature type="domain" description="Cytochrome c" evidence="6">
    <location>
        <begin position="38"/>
        <end position="129"/>
    </location>
</feature>
<protein>
    <recommendedName>
        <fullName evidence="6">Cytochrome c domain-containing protein</fullName>
    </recommendedName>
</protein>
<gene>
    <name evidence="7" type="ORF">GCM10011496_24480</name>
</gene>
<reference evidence="7" key="1">
    <citation type="journal article" date="2014" name="Int. J. Syst. Evol. Microbiol.">
        <title>Complete genome sequence of Corynebacterium casei LMG S-19264T (=DSM 44701T), isolated from a smear-ripened cheese.</title>
        <authorList>
            <consortium name="US DOE Joint Genome Institute (JGI-PGF)"/>
            <person name="Walter F."/>
            <person name="Albersmeier A."/>
            <person name="Kalinowski J."/>
            <person name="Ruckert C."/>
        </authorList>
    </citation>
    <scope>NUCLEOTIDE SEQUENCE</scope>
    <source>
        <strain evidence="7">CGMCC 1.15322</strain>
    </source>
</reference>
<dbReference type="InterPro" id="IPR009056">
    <property type="entry name" value="Cyt_c-like_dom"/>
</dbReference>
<evidence type="ECO:0000256" key="2">
    <source>
        <dbReference type="ARBA" id="ARBA00022723"/>
    </source>
</evidence>
<dbReference type="Proteomes" id="UP000620596">
    <property type="component" value="Unassembled WGS sequence"/>
</dbReference>
<evidence type="ECO:0000313" key="7">
    <source>
        <dbReference type="EMBL" id="GGB02578.1"/>
    </source>
</evidence>
<dbReference type="Pfam" id="PF00034">
    <property type="entry name" value="Cytochrom_C"/>
    <property type="match status" value="1"/>
</dbReference>
<dbReference type="Gene3D" id="1.10.760.10">
    <property type="entry name" value="Cytochrome c-like domain"/>
    <property type="match status" value="1"/>
</dbReference>
<dbReference type="RefSeq" id="WP_229676320.1">
    <property type="nucleotide sequence ID" value="NZ_BMIG01000008.1"/>
</dbReference>
<evidence type="ECO:0000256" key="1">
    <source>
        <dbReference type="ARBA" id="ARBA00022617"/>
    </source>
</evidence>
<dbReference type="EMBL" id="BMIG01000008">
    <property type="protein sequence ID" value="GGB02578.1"/>
    <property type="molecule type" value="Genomic_DNA"/>
</dbReference>
<keyword evidence="3 4" id="KW-0408">Iron</keyword>
<evidence type="ECO:0000256" key="3">
    <source>
        <dbReference type="ARBA" id="ARBA00023004"/>
    </source>
</evidence>
<proteinExistence type="predicted"/>
<dbReference type="GO" id="GO:0009055">
    <property type="term" value="F:electron transfer activity"/>
    <property type="evidence" value="ECO:0007669"/>
    <property type="project" value="InterPro"/>
</dbReference>
<comment type="caution">
    <text evidence="7">The sequence shown here is derived from an EMBL/GenBank/DDBJ whole genome shotgun (WGS) entry which is preliminary data.</text>
</comment>
<evidence type="ECO:0000313" key="8">
    <source>
        <dbReference type="Proteomes" id="UP000620596"/>
    </source>
</evidence>
<keyword evidence="1 4" id="KW-0349">Heme</keyword>
<dbReference type="GO" id="GO:0020037">
    <property type="term" value="F:heme binding"/>
    <property type="evidence" value="ECO:0007669"/>
    <property type="project" value="InterPro"/>
</dbReference>
<evidence type="ECO:0000259" key="6">
    <source>
        <dbReference type="PROSITE" id="PS51007"/>
    </source>
</evidence>
<dbReference type="SUPFAM" id="SSF46626">
    <property type="entry name" value="Cytochrome c"/>
    <property type="match status" value="1"/>
</dbReference>
<keyword evidence="2 4" id="KW-0479">Metal-binding</keyword>
<name>A0A916WJ01_9BURK</name>
<accession>A0A916WJ01</accession>
<organism evidence="7 8">
    <name type="scientific">Polaromonas eurypsychrophila</name>
    <dbReference type="NCBI Taxonomy" id="1614635"/>
    <lineage>
        <taxon>Bacteria</taxon>
        <taxon>Pseudomonadati</taxon>
        <taxon>Pseudomonadota</taxon>
        <taxon>Betaproteobacteria</taxon>
        <taxon>Burkholderiales</taxon>
        <taxon>Comamonadaceae</taxon>
        <taxon>Polaromonas</taxon>
    </lineage>
</organism>
<dbReference type="InterPro" id="IPR036909">
    <property type="entry name" value="Cyt_c-like_dom_sf"/>
</dbReference>
<dbReference type="AlphaFoldDB" id="A0A916WJ01"/>
<feature type="signal peptide" evidence="5">
    <location>
        <begin position="1"/>
        <end position="25"/>
    </location>
</feature>